<evidence type="ECO:0000256" key="5">
    <source>
        <dbReference type="ARBA" id="ARBA00047503"/>
    </source>
</evidence>
<dbReference type="InterPro" id="IPR051199">
    <property type="entry name" value="LPS_LOS_Heptosyltrfase"/>
</dbReference>
<dbReference type="PANTHER" id="PTHR30160:SF7">
    <property type="entry name" value="ADP-HEPTOSE--LPS HEPTOSYLTRANSFERASE 2"/>
    <property type="match status" value="1"/>
</dbReference>
<dbReference type="NCBIfam" id="TIGR02195">
    <property type="entry name" value="heptsyl_trn_II"/>
    <property type="match status" value="1"/>
</dbReference>
<dbReference type="GO" id="GO:0009244">
    <property type="term" value="P:lipopolysaccharide core region biosynthetic process"/>
    <property type="evidence" value="ECO:0007669"/>
    <property type="project" value="TreeGrafter"/>
</dbReference>
<evidence type="ECO:0000256" key="3">
    <source>
        <dbReference type="ARBA" id="ARBA00043995"/>
    </source>
</evidence>
<dbReference type="EC" id="2.4.99.24" evidence="4"/>
<dbReference type="RefSeq" id="WP_114834271.1">
    <property type="nucleotide sequence ID" value="NZ_LR699114.1"/>
</dbReference>
<accession>A0A370GLS2</accession>
<dbReference type="CDD" id="cd03789">
    <property type="entry name" value="GT9_LPS_heptosyltransferase"/>
    <property type="match status" value="1"/>
</dbReference>
<dbReference type="Proteomes" id="UP000254720">
    <property type="component" value="Unassembled WGS sequence"/>
</dbReference>
<evidence type="ECO:0000256" key="4">
    <source>
        <dbReference type="ARBA" id="ARBA00044042"/>
    </source>
</evidence>
<evidence type="ECO:0000256" key="2">
    <source>
        <dbReference type="ARBA" id="ARBA00022679"/>
    </source>
</evidence>
<proteinExistence type="inferred from homology"/>
<dbReference type="Pfam" id="PF01075">
    <property type="entry name" value="Glyco_transf_9"/>
    <property type="match status" value="1"/>
</dbReference>
<dbReference type="GO" id="GO:0008713">
    <property type="term" value="F:ADP-heptose-lipopolysaccharide heptosyltransferase activity"/>
    <property type="evidence" value="ECO:0007669"/>
    <property type="project" value="UniProtKB-EC"/>
</dbReference>
<gene>
    <name evidence="6" type="ORF">C8D86_10979</name>
</gene>
<name>A0A370GLS2_9COXI</name>
<comment type="catalytic activity">
    <reaction evidence="5">
        <text>an L-alpha-D-Hep-(1-&gt;5)-[alpha-Kdo-(2-&gt;4)]-alpha-Kdo-(2-&gt;6)-lipid A + ADP-L-glycero-beta-D-manno-heptose = an L-alpha-D-Hep-(1-&gt;3)-L-alpha-D-Hep-(1-&gt;5)-[alpha-Kdo-(2-&gt;4)]-alpha-Kdo-(2-&gt;6)-lipid A + ADP + H(+)</text>
        <dbReference type="Rhea" id="RHEA:74071"/>
        <dbReference type="ChEBI" id="CHEBI:15378"/>
        <dbReference type="ChEBI" id="CHEBI:61506"/>
        <dbReference type="ChEBI" id="CHEBI:193068"/>
        <dbReference type="ChEBI" id="CHEBI:193069"/>
        <dbReference type="ChEBI" id="CHEBI:456216"/>
        <dbReference type="EC" id="2.4.99.24"/>
    </reaction>
</comment>
<dbReference type="AlphaFoldDB" id="A0A370GLS2"/>
<dbReference type="OrthoDB" id="9797795at2"/>
<comment type="similarity">
    <text evidence="3">Belongs to the glycosyltransferase 9 family.</text>
</comment>
<evidence type="ECO:0000313" key="7">
    <source>
        <dbReference type="Proteomes" id="UP000254720"/>
    </source>
</evidence>
<keyword evidence="2 6" id="KW-0808">Transferase</keyword>
<dbReference type="InterPro" id="IPR011910">
    <property type="entry name" value="RfaF"/>
</dbReference>
<dbReference type="GO" id="GO:0005829">
    <property type="term" value="C:cytosol"/>
    <property type="evidence" value="ECO:0007669"/>
    <property type="project" value="TreeGrafter"/>
</dbReference>
<organism evidence="6 7">
    <name type="scientific">Aquicella lusitana</name>
    <dbReference type="NCBI Taxonomy" id="254246"/>
    <lineage>
        <taxon>Bacteria</taxon>
        <taxon>Pseudomonadati</taxon>
        <taxon>Pseudomonadota</taxon>
        <taxon>Gammaproteobacteria</taxon>
        <taxon>Legionellales</taxon>
        <taxon>Coxiellaceae</taxon>
        <taxon>Aquicella</taxon>
    </lineage>
</organism>
<keyword evidence="1" id="KW-0328">Glycosyltransferase</keyword>
<evidence type="ECO:0000313" key="6">
    <source>
        <dbReference type="EMBL" id="RDI44597.1"/>
    </source>
</evidence>
<dbReference type="EMBL" id="QQAX01000009">
    <property type="protein sequence ID" value="RDI44597.1"/>
    <property type="molecule type" value="Genomic_DNA"/>
</dbReference>
<dbReference type="Gene3D" id="3.40.50.2000">
    <property type="entry name" value="Glycogen Phosphorylase B"/>
    <property type="match status" value="2"/>
</dbReference>
<dbReference type="SUPFAM" id="SSF53756">
    <property type="entry name" value="UDP-Glycosyltransferase/glycogen phosphorylase"/>
    <property type="match status" value="1"/>
</dbReference>
<protein>
    <recommendedName>
        <fullName evidence="4">lipopolysaccharide heptosyltransferase II</fullName>
        <ecNumber evidence="4">2.4.99.24</ecNumber>
    </recommendedName>
</protein>
<reference evidence="6 7" key="1">
    <citation type="submission" date="2018-07" db="EMBL/GenBank/DDBJ databases">
        <title>Genomic Encyclopedia of Type Strains, Phase IV (KMG-IV): sequencing the most valuable type-strain genomes for metagenomic binning, comparative biology and taxonomic classification.</title>
        <authorList>
            <person name="Goeker M."/>
        </authorList>
    </citation>
    <scope>NUCLEOTIDE SEQUENCE [LARGE SCALE GENOMIC DNA]</scope>
    <source>
        <strain evidence="6 7">DSM 16500</strain>
    </source>
</reference>
<keyword evidence="7" id="KW-1185">Reference proteome</keyword>
<dbReference type="PANTHER" id="PTHR30160">
    <property type="entry name" value="TETRAACYLDISACCHARIDE 4'-KINASE-RELATED"/>
    <property type="match status" value="1"/>
</dbReference>
<dbReference type="InterPro" id="IPR002201">
    <property type="entry name" value="Glyco_trans_9"/>
</dbReference>
<dbReference type="FunFam" id="3.40.50.2000:FF:000023">
    <property type="entry name" value="ADP-heptose--LPS heptosyltransferase II"/>
    <property type="match status" value="1"/>
</dbReference>
<comment type="caution">
    <text evidence="6">The sequence shown here is derived from an EMBL/GenBank/DDBJ whole genome shotgun (WGS) entry which is preliminary data.</text>
</comment>
<sequence length="338" mass="38099">MPQKILIIGPAWVGDMVMAQCLFKLLKQRDAHVIIDVLAPAWTFSLLQRMPEVSQAIEMPLTHGELNLKCRRQIAKSLRSRAYDQAIVLPNSFKSALVPWLARIPKRTGWRGECRYVVLNDIRHLEKKRYPLMIDQFMALGLPPAEPLPEQPPYPEFEVLPASQASVLEKHKPLWRGRPVLALCAGAEYGPSKRWPEEYYAQVANQKMAEGWDVWLLGSQKDRPVTEKIMQLTGNRCDNLAGRPDLAETIDLLSLVSGVVTNDSGLMHVAAALKKPLIALYGSTSPAFTPPLSRDATILQLKLDCQPCFERICPLDHYRCMRDLTPDRVLQAMTTWGG</sequence>
<evidence type="ECO:0000256" key="1">
    <source>
        <dbReference type="ARBA" id="ARBA00022676"/>
    </source>
</evidence>